<name>A0AA96V139_9EURY</name>
<gene>
    <name evidence="1" type="ORF">MmiHf6_12740</name>
</gene>
<evidence type="ECO:0000313" key="2">
    <source>
        <dbReference type="Proteomes" id="UP001302978"/>
    </source>
</evidence>
<dbReference type="EMBL" id="CP131059">
    <property type="protein sequence ID" value="WNY23950.1"/>
    <property type="molecule type" value="Genomic_DNA"/>
</dbReference>
<reference evidence="1 2" key="1">
    <citation type="submission" date="2023-07" db="EMBL/GenBank/DDBJ databases">
        <title>Closed genoem sequence of Methanomicrococcus sp. Hf6.</title>
        <authorList>
            <person name="Poehlein A."/>
            <person name="Protasov E."/>
            <person name="Platt K."/>
            <person name="Reeh H."/>
            <person name="Daniel R."/>
            <person name="Brune A."/>
        </authorList>
    </citation>
    <scope>NUCLEOTIDE SEQUENCE [LARGE SCALE GENOMIC DNA]</scope>
    <source>
        <strain evidence="1 2">Hf6</strain>
    </source>
</reference>
<accession>A0AA96V139</accession>
<evidence type="ECO:0000313" key="1">
    <source>
        <dbReference type="EMBL" id="WNY23950.1"/>
    </source>
</evidence>
<dbReference type="AlphaFoldDB" id="A0AA96V139"/>
<sequence>MKFQKPPPQVEFPKRSGGNETWRIFPIRNKKFKNVLFYCCSAPAKCFLATVFCCCRLLPRLSVCNCLLCCCCRGGLRFCLHLLFLIVIRSHSRTCRCYLQVSVSACNQVCIAATGTAAARRRVSRSAFAKNYELLLIAFAKKYKQTRFPFFKK</sequence>
<dbReference type="Proteomes" id="UP001302978">
    <property type="component" value="Chromosome"/>
</dbReference>
<protein>
    <submittedName>
        <fullName evidence="1">Uncharacterized protein</fullName>
    </submittedName>
</protein>
<keyword evidence="2" id="KW-1185">Reference proteome</keyword>
<proteinExistence type="predicted"/>
<organism evidence="1 2">
    <name type="scientific">Methanimicrococcus hongohii</name>
    <dbReference type="NCBI Taxonomy" id="3028295"/>
    <lineage>
        <taxon>Archaea</taxon>
        <taxon>Methanobacteriati</taxon>
        <taxon>Methanobacteriota</taxon>
        <taxon>Stenosarchaea group</taxon>
        <taxon>Methanomicrobia</taxon>
        <taxon>Methanosarcinales</taxon>
        <taxon>Methanosarcinaceae</taxon>
        <taxon>Methanimicrococcus</taxon>
    </lineage>
</organism>
<dbReference type="KEGG" id="mehf:MmiHf6_12740"/>